<keyword evidence="14" id="KW-1185">Reference proteome</keyword>
<dbReference type="AlphaFoldDB" id="A0A1G9YDW8"/>
<feature type="transmembrane region" description="Helical" evidence="11">
    <location>
        <begin position="184"/>
        <end position="202"/>
    </location>
</feature>
<organism evidence="13 14">
    <name type="scientific">Pseudomonas jinjuensis</name>
    <dbReference type="NCBI Taxonomy" id="198616"/>
    <lineage>
        <taxon>Bacteria</taxon>
        <taxon>Pseudomonadati</taxon>
        <taxon>Pseudomonadota</taxon>
        <taxon>Gammaproteobacteria</taxon>
        <taxon>Pseudomonadales</taxon>
        <taxon>Pseudomonadaceae</taxon>
        <taxon>Pseudomonas</taxon>
    </lineage>
</organism>
<dbReference type="PROSITE" id="PS51012">
    <property type="entry name" value="ABC_TM2"/>
    <property type="match status" value="1"/>
</dbReference>
<keyword evidence="6 11" id="KW-0812">Transmembrane</keyword>
<dbReference type="InterPro" id="IPR013525">
    <property type="entry name" value="ABC2_TM"/>
</dbReference>
<keyword evidence="10 11" id="KW-0472">Membrane</keyword>
<evidence type="ECO:0000256" key="2">
    <source>
        <dbReference type="ARBA" id="ARBA00007783"/>
    </source>
</evidence>
<feature type="transmembrane region" description="Helical" evidence="11">
    <location>
        <begin position="73"/>
        <end position="95"/>
    </location>
</feature>
<feature type="domain" description="ABC transmembrane type-2" evidence="12">
    <location>
        <begin position="37"/>
        <end position="261"/>
    </location>
</feature>
<feature type="transmembrane region" description="Helical" evidence="11">
    <location>
        <begin position="40"/>
        <end position="61"/>
    </location>
</feature>
<evidence type="ECO:0000256" key="1">
    <source>
        <dbReference type="ARBA" id="ARBA00004651"/>
    </source>
</evidence>
<name>A0A1G9YDW8_9PSED</name>
<feature type="transmembrane region" description="Helical" evidence="11">
    <location>
        <begin position="115"/>
        <end position="139"/>
    </location>
</feature>
<dbReference type="GO" id="GO:0015774">
    <property type="term" value="P:polysaccharide transport"/>
    <property type="evidence" value="ECO:0007669"/>
    <property type="project" value="UniProtKB-KW"/>
</dbReference>
<dbReference type="EMBL" id="FNIJ01000001">
    <property type="protein sequence ID" value="SDN07322.1"/>
    <property type="molecule type" value="Genomic_DNA"/>
</dbReference>
<evidence type="ECO:0000256" key="3">
    <source>
        <dbReference type="ARBA" id="ARBA00022448"/>
    </source>
</evidence>
<evidence type="ECO:0000256" key="9">
    <source>
        <dbReference type="ARBA" id="ARBA00023047"/>
    </source>
</evidence>
<keyword evidence="9" id="KW-0625">Polysaccharide transport</keyword>
<evidence type="ECO:0000313" key="14">
    <source>
        <dbReference type="Proteomes" id="UP000242957"/>
    </source>
</evidence>
<dbReference type="GO" id="GO:0015920">
    <property type="term" value="P:lipopolysaccharide transport"/>
    <property type="evidence" value="ECO:0007669"/>
    <property type="project" value="TreeGrafter"/>
</dbReference>
<evidence type="ECO:0000256" key="7">
    <source>
        <dbReference type="ARBA" id="ARBA00022903"/>
    </source>
</evidence>
<accession>A0A1G9YDW8</accession>
<dbReference type="PRINTS" id="PR00164">
    <property type="entry name" value="ABC2TRNSPORT"/>
</dbReference>
<evidence type="ECO:0000256" key="5">
    <source>
        <dbReference type="ARBA" id="ARBA00022597"/>
    </source>
</evidence>
<keyword evidence="4 11" id="KW-1003">Cell membrane</keyword>
<evidence type="ECO:0000256" key="6">
    <source>
        <dbReference type="ARBA" id="ARBA00022692"/>
    </source>
</evidence>
<dbReference type="Proteomes" id="UP000242957">
    <property type="component" value="Unassembled WGS sequence"/>
</dbReference>
<comment type="similarity">
    <text evidence="2 11">Belongs to the ABC-2 integral membrane protein family.</text>
</comment>
<evidence type="ECO:0000256" key="8">
    <source>
        <dbReference type="ARBA" id="ARBA00022989"/>
    </source>
</evidence>
<dbReference type="GO" id="GO:0140359">
    <property type="term" value="F:ABC-type transporter activity"/>
    <property type="evidence" value="ECO:0007669"/>
    <property type="project" value="InterPro"/>
</dbReference>
<reference evidence="14" key="1">
    <citation type="submission" date="2016-10" db="EMBL/GenBank/DDBJ databases">
        <authorList>
            <person name="Varghese N."/>
            <person name="Submissions S."/>
        </authorList>
    </citation>
    <scope>NUCLEOTIDE SEQUENCE [LARGE SCALE GENOMIC DNA]</scope>
    <source>
        <strain evidence="14">JCM 21621</strain>
    </source>
</reference>
<keyword evidence="3 11" id="KW-0813">Transport</keyword>
<feature type="transmembrane region" description="Helical" evidence="11">
    <location>
        <begin position="151"/>
        <end position="178"/>
    </location>
</feature>
<evidence type="ECO:0000313" key="13">
    <source>
        <dbReference type="EMBL" id="SDN07322.1"/>
    </source>
</evidence>
<dbReference type="PANTHER" id="PTHR30413">
    <property type="entry name" value="INNER MEMBRANE TRANSPORT PERMEASE"/>
    <property type="match status" value="1"/>
</dbReference>
<dbReference type="GO" id="GO:0043190">
    <property type="term" value="C:ATP-binding cassette (ABC) transporter complex"/>
    <property type="evidence" value="ECO:0007669"/>
    <property type="project" value="InterPro"/>
</dbReference>
<sequence>MSHLSAPTRSVSLSSRARLLLAFVRRDVAARYQGTLLGGFWVLLAPFLLLMVYTFVFGHVLKSRWGSDQDTASFALTLYSGLLLNGILADSLSRAATVIHGHGNYVKKLVFPLEILPLSLVLSALVNAIIGFLILALLLPLLGHVPSWKILLVPLMLLPMLLCASGLAWFFAALGAYFRDISQFIQLLLVLILFISPVLYPLSALPENLRAYLALNPLTIPLEMIRHAFFGTPMPSTGQVMAYLGASSLASLLGLLWFQRMQDGFADVL</sequence>
<protein>
    <recommendedName>
        <fullName evidence="11">Transport permease protein</fullName>
    </recommendedName>
</protein>
<evidence type="ECO:0000259" key="12">
    <source>
        <dbReference type="PROSITE" id="PS51012"/>
    </source>
</evidence>
<dbReference type="InterPro" id="IPR000412">
    <property type="entry name" value="ABC_2_transport"/>
</dbReference>
<dbReference type="STRING" id="198616.SAMN05216193_10116"/>
<dbReference type="Pfam" id="PF01061">
    <property type="entry name" value="ABC2_membrane"/>
    <property type="match status" value="1"/>
</dbReference>
<keyword evidence="7" id="KW-0972">Capsule biogenesis/degradation</keyword>
<comment type="subcellular location">
    <subcellularLocation>
        <location evidence="11">Cell inner membrane</location>
        <topology evidence="11">Multi-pass membrane protein</topology>
    </subcellularLocation>
    <subcellularLocation>
        <location evidence="1">Cell membrane</location>
        <topology evidence="1">Multi-pass membrane protein</topology>
    </subcellularLocation>
</comment>
<evidence type="ECO:0000256" key="10">
    <source>
        <dbReference type="ARBA" id="ARBA00023136"/>
    </source>
</evidence>
<feature type="transmembrane region" description="Helical" evidence="11">
    <location>
        <begin position="241"/>
        <end position="258"/>
    </location>
</feature>
<evidence type="ECO:0000256" key="4">
    <source>
        <dbReference type="ARBA" id="ARBA00022475"/>
    </source>
</evidence>
<dbReference type="InterPro" id="IPR047817">
    <property type="entry name" value="ABC2_TM_bact-type"/>
</dbReference>
<gene>
    <name evidence="13" type="ORF">SAMN05216193_10116</name>
</gene>
<evidence type="ECO:0000256" key="11">
    <source>
        <dbReference type="RuleBase" id="RU361157"/>
    </source>
</evidence>
<keyword evidence="5" id="KW-0762">Sugar transport</keyword>
<dbReference type="PANTHER" id="PTHR30413:SF10">
    <property type="entry name" value="CAPSULE POLYSACCHARIDE EXPORT INNER-MEMBRANE PROTEIN CTRC"/>
    <property type="match status" value="1"/>
</dbReference>
<keyword evidence="8 11" id="KW-1133">Transmembrane helix</keyword>
<proteinExistence type="inferred from homology"/>